<dbReference type="GO" id="GO:0004869">
    <property type="term" value="F:cysteine-type endopeptidase inhibitor activity"/>
    <property type="evidence" value="ECO:0007669"/>
    <property type="project" value="UniProtKB-KW"/>
</dbReference>
<keyword evidence="7" id="KW-1185">Reference proteome</keyword>
<dbReference type="CDD" id="cd00042">
    <property type="entry name" value="CY"/>
    <property type="match status" value="1"/>
</dbReference>
<dbReference type="InterPro" id="IPR046350">
    <property type="entry name" value="Cystatin_sf"/>
</dbReference>
<dbReference type="PANTHER" id="PTHR31260">
    <property type="entry name" value="CYSTATIN/MONELLIN SUPERFAMILY PROTEIN"/>
    <property type="match status" value="1"/>
</dbReference>
<evidence type="ECO:0000313" key="5">
    <source>
        <dbReference type="EMBL" id="CAK9154133.1"/>
    </source>
</evidence>
<comment type="caution">
    <text evidence="6">The sequence shown here is derived from an EMBL/GenBank/DDBJ whole genome shotgun (WGS) entry which is preliminary data.</text>
</comment>
<dbReference type="InterPro" id="IPR000010">
    <property type="entry name" value="Cystatin_dom"/>
</dbReference>
<feature type="region of interest" description="Disordered" evidence="3">
    <location>
        <begin position="1"/>
        <end position="65"/>
    </location>
</feature>
<dbReference type="PANTHER" id="PTHR31260:SF28">
    <property type="entry name" value="CYSTATIN DOMAIN PROTEIN"/>
    <property type="match status" value="1"/>
</dbReference>
<keyword evidence="1" id="KW-0646">Protease inhibitor</keyword>
<feature type="domain" description="Cystatin" evidence="4">
    <location>
        <begin position="113"/>
        <end position="158"/>
    </location>
</feature>
<evidence type="ECO:0000313" key="7">
    <source>
        <dbReference type="Proteomes" id="UP001642360"/>
    </source>
</evidence>
<organism evidence="6 7">
    <name type="scientific">Ilex paraguariensis</name>
    <name type="common">yerba mate</name>
    <dbReference type="NCBI Taxonomy" id="185542"/>
    <lineage>
        <taxon>Eukaryota</taxon>
        <taxon>Viridiplantae</taxon>
        <taxon>Streptophyta</taxon>
        <taxon>Embryophyta</taxon>
        <taxon>Tracheophyta</taxon>
        <taxon>Spermatophyta</taxon>
        <taxon>Magnoliopsida</taxon>
        <taxon>eudicotyledons</taxon>
        <taxon>Gunneridae</taxon>
        <taxon>Pentapetalae</taxon>
        <taxon>asterids</taxon>
        <taxon>campanulids</taxon>
        <taxon>Aquifoliales</taxon>
        <taxon>Aquifoliaceae</taxon>
        <taxon>Ilex</taxon>
    </lineage>
</organism>
<proteinExistence type="predicted"/>
<dbReference type="EMBL" id="CAUOFW020002500">
    <property type="protein sequence ID" value="CAK9154133.1"/>
    <property type="molecule type" value="Genomic_DNA"/>
</dbReference>
<protein>
    <recommendedName>
        <fullName evidence="4">Cystatin domain-containing protein</fullName>
    </recommendedName>
</protein>
<sequence>MADNASESPPEEEQAWPKKQMLDEEEDDNKQPLEEEKEKQKLEEEDDNKQPQERTTNYEDSDDEFTDEEFQRYIKQVNESGGFDIDKIPNKYPLGFIIPVSDLDRRTEDFVEDVKICSKLALDKYNSDNDTQYEFVKVHKLNLQIVSGFMFYITFEATGVAPANGCEHSTHIFQARVYSGIEDREVDFCRLKPSYGAPQMPRACC</sequence>
<dbReference type="EMBL" id="CAUOFW020005872">
    <property type="protein sequence ID" value="CAK9171944.1"/>
    <property type="molecule type" value="Genomic_DNA"/>
</dbReference>
<dbReference type="SUPFAM" id="SSF54403">
    <property type="entry name" value="Cystatin/monellin"/>
    <property type="match status" value="1"/>
</dbReference>
<gene>
    <name evidence="5" type="ORF">ILEXP_LOCUS22439</name>
    <name evidence="6" type="ORF">ILEXP_LOCUS41567</name>
</gene>
<name>A0ABC8TYR0_9AQUA</name>
<evidence type="ECO:0000313" key="6">
    <source>
        <dbReference type="EMBL" id="CAK9171944.1"/>
    </source>
</evidence>
<dbReference type="InterPro" id="IPR006462">
    <property type="entry name" value="MS5"/>
</dbReference>
<dbReference type="AlphaFoldDB" id="A0ABC8TYR0"/>
<evidence type="ECO:0000256" key="1">
    <source>
        <dbReference type="ARBA" id="ARBA00022690"/>
    </source>
</evidence>
<reference evidence="6 7" key="1">
    <citation type="submission" date="2024-02" db="EMBL/GenBank/DDBJ databases">
        <authorList>
            <person name="Vignale AGUSTIN F."/>
            <person name="Sosa J E."/>
            <person name="Modenutti C."/>
        </authorList>
    </citation>
    <scope>NUCLEOTIDE SEQUENCE [LARGE SCALE GENOMIC DNA]</scope>
</reference>
<evidence type="ECO:0000256" key="2">
    <source>
        <dbReference type="ARBA" id="ARBA00022704"/>
    </source>
</evidence>
<feature type="compositionally biased region" description="Basic and acidic residues" evidence="3">
    <location>
        <begin position="29"/>
        <end position="52"/>
    </location>
</feature>
<evidence type="ECO:0000256" key="3">
    <source>
        <dbReference type="SAM" id="MobiDB-lite"/>
    </source>
</evidence>
<evidence type="ECO:0000259" key="4">
    <source>
        <dbReference type="Pfam" id="PF00031"/>
    </source>
</evidence>
<keyword evidence="2" id="KW-0789">Thiol protease inhibitor</keyword>
<dbReference type="Gene3D" id="3.10.450.10">
    <property type="match status" value="1"/>
</dbReference>
<dbReference type="Pfam" id="PF00031">
    <property type="entry name" value="Cystatin"/>
    <property type="match status" value="1"/>
</dbReference>
<dbReference type="Proteomes" id="UP001642360">
    <property type="component" value="Unassembled WGS sequence"/>
</dbReference>
<accession>A0ABC8TYR0</accession>